<protein>
    <submittedName>
        <fullName evidence="1">Uncharacterized protein</fullName>
    </submittedName>
</protein>
<dbReference type="AlphaFoldDB" id="A0AAD9AAQ2"/>
<evidence type="ECO:0000313" key="2">
    <source>
        <dbReference type="Proteomes" id="UP001243330"/>
    </source>
</evidence>
<sequence>MAPSSPPLLLCSHQTGSLKSIHSAGAGRCSAPPLAWRGLRTPVLFMSTPQTGEIQFSTGAAHFLNFSHRVFSLQPRLLRQRLTDQHRHANRQQQSLYRHAL</sequence>
<accession>A0AAD9AAQ2</accession>
<keyword evidence="2" id="KW-1185">Reference proteome</keyword>
<reference evidence="1" key="1">
    <citation type="submission" date="2023-01" db="EMBL/GenBank/DDBJ databases">
        <title>Colletotrichum chrysophilum M932 genome sequence.</title>
        <authorList>
            <person name="Baroncelli R."/>
        </authorList>
    </citation>
    <scope>NUCLEOTIDE SEQUENCE</scope>
    <source>
        <strain evidence="1">M932</strain>
    </source>
</reference>
<gene>
    <name evidence="1" type="ORF">CCHR01_13851</name>
</gene>
<name>A0AAD9AAQ2_9PEZI</name>
<dbReference type="Proteomes" id="UP001243330">
    <property type="component" value="Unassembled WGS sequence"/>
</dbReference>
<proteinExistence type="predicted"/>
<organism evidence="1 2">
    <name type="scientific">Colletotrichum chrysophilum</name>
    <dbReference type="NCBI Taxonomy" id="1836956"/>
    <lineage>
        <taxon>Eukaryota</taxon>
        <taxon>Fungi</taxon>
        <taxon>Dikarya</taxon>
        <taxon>Ascomycota</taxon>
        <taxon>Pezizomycotina</taxon>
        <taxon>Sordariomycetes</taxon>
        <taxon>Hypocreomycetidae</taxon>
        <taxon>Glomerellales</taxon>
        <taxon>Glomerellaceae</taxon>
        <taxon>Colletotrichum</taxon>
        <taxon>Colletotrichum gloeosporioides species complex</taxon>
    </lineage>
</organism>
<evidence type="ECO:0000313" key="1">
    <source>
        <dbReference type="EMBL" id="KAK1843505.1"/>
    </source>
</evidence>
<dbReference type="EMBL" id="JAQOWY010000354">
    <property type="protein sequence ID" value="KAK1843505.1"/>
    <property type="molecule type" value="Genomic_DNA"/>
</dbReference>
<comment type="caution">
    <text evidence="1">The sequence shown here is derived from an EMBL/GenBank/DDBJ whole genome shotgun (WGS) entry which is preliminary data.</text>
</comment>